<dbReference type="PANTHER" id="PTHR33527">
    <property type="entry name" value="OS07G0274300 PROTEIN"/>
    <property type="match status" value="1"/>
</dbReference>
<sequence>MEYPIPLTAEELNLFHNIDGKVFARLACDVGFSHASAMRVVAFWNWLETCGHADVVAKALPLSPFMLRALAKEGIRCMQFLKTEGMAPLPYYPDDFQLLFMPSFLGCDFSLCFLRANMEISTVAMGQIDRFVQFMFKKITVSHHVTGDGVVYGTQVPALLFYEHQMWSVLRAFLCGCSTPLFHRRLSTSDENPLSNSK</sequence>
<dbReference type="PANTHER" id="PTHR33527:SF16">
    <property type="entry name" value="RRM DOMAIN-CONTAINING PROTEIN"/>
    <property type="match status" value="1"/>
</dbReference>
<evidence type="ECO:0000313" key="1">
    <source>
        <dbReference type="EMBL" id="GMN24854.1"/>
    </source>
</evidence>
<keyword evidence="2" id="KW-1185">Reference proteome</keyword>
<name>A0AA87YW17_FICCA</name>
<dbReference type="Proteomes" id="UP001187192">
    <property type="component" value="Unassembled WGS sequence"/>
</dbReference>
<reference evidence="1" key="1">
    <citation type="submission" date="2023-07" db="EMBL/GenBank/DDBJ databases">
        <title>draft genome sequence of fig (Ficus carica).</title>
        <authorList>
            <person name="Takahashi T."/>
            <person name="Nishimura K."/>
        </authorList>
    </citation>
    <scope>NUCLEOTIDE SEQUENCE</scope>
</reference>
<organism evidence="1 2">
    <name type="scientific">Ficus carica</name>
    <name type="common">Common fig</name>
    <dbReference type="NCBI Taxonomy" id="3494"/>
    <lineage>
        <taxon>Eukaryota</taxon>
        <taxon>Viridiplantae</taxon>
        <taxon>Streptophyta</taxon>
        <taxon>Embryophyta</taxon>
        <taxon>Tracheophyta</taxon>
        <taxon>Spermatophyta</taxon>
        <taxon>Magnoliopsida</taxon>
        <taxon>eudicotyledons</taxon>
        <taxon>Gunneridae</taxon>
        <taxon>Pentapetalae</taxon>
        <taxon>rosids</taxon>
        <taxon>fabids</taxon>
        <taxon>Rosales</taxon>
        <taxon>Moraceae</taxon>
        <taxon>Ficeae</taxon>
        <taxon>Ficus</taxon>
    </lineage>
</organism>
<accession>A0AA87YW17</accession>
<comment type="caution">
    <text evidence="1">The sequence shown here is derived from an EMBL/GenBank/DDBJ whole genome shotgun (WGS) entry which is preliminary data.</text>
</comment>
<protein>
    <submittedName>
        <fullName evidence="1">Uncharacterized protein</fullName>
    </submittedName>
</protein>
<dbReference type="AlphaFoldDB" id="A0AA87YW17"/>
<proteinExistence type="predicted"/>
<gene>
    <name evidence="1" type="ORF">TIFTF001_049175</name>
</gene>
<dbReference type="EMBL" id="BTGU01006884">
    <property type="protein sequence ID" value="GMN24854.1"/>
    <property type="molecule type" value="Genomic_DNA"/>
</dbReference>
<evidence type="ECO:0000313" key="2">
    <source>
        <dbReference type="Proteomes" id="UP001187192"/>
    </source>
</evidence>